<reference evidence="2" key="1">
    <citation type="journal article" date="2012" name="Proc. Natl. Acad. Sci. U.S.A.">
        <title>Antigenic diversity is generated by distinct evolutionary mechanisms in African trypanosome species.</title>
        <authorList>
            <person name="Jackson A.P."/>
            <person name="Berry A."/>
            <person name="Aslett M."/>
            <person name="Allison H.C."/>
            <person name="Burton P."/>
            <person name="Vavrova-Anderson J."/>
            <person name="Brown R."/>
            <person name="Browne H."/>
            <person name="Corton N."/>
            <person name="Hauser H."/>
            <person name="Gamble J."/>
            <person name="Gilderthorp R."/>
            <person name="Marcello L."/>
            <person name="McQuillan J."/>
            <person name="Otto T.D."/>
            <person name="Quail M.A."/>
            <person name="Sanders M.J."/>
            <person name="van Tonder A."/>
            <person name="Ginger M.L."/>
            <person name="Field M.C."/>
            <person name="Barry J.D."/>
            <person name="Hertz-Fowler C."/>
            <person name="Berriman M."/>
        </authorList>
    </citation>
    <scope>NUCLEOTIDE SEQUENCE</scope>
    <source>
        <strain evidence="2">IL3000</strain>
    </source>
</reference>
<evidence type="ECO:0000313" key="2">
    <source>
        <dbReference type="EMBL" id="CCC92365.1"/>
    </source>
</evidence>
<gene>
    <name evidence="2" type="ORF">TCIL3000_8_5890</name>
</gene>
<dbReference type="VEuPathDB" id="TriTrypDB:TcIL3000_8_5890"/>
<sequence length="983" mass="109650">MQKLQTERNALLLYALQNPPPHVTVTLPEGVNSVVELDLTHTPSPLAVYAAAAPGNPIEVLVNAPLKSKEPGADKKSGEMWGAYGSESPRRVKKFRFRWKELSNYFTSHLRGDSRVLCSSEETPPRTNVTPPGSERKVRPLCTCKAEPCLQEKRSVVQLSRCSSAHREPLPLEGGQEYTLATYLAPFLSPRGFHARNPLEKPDVPVVRLCPVVDSTLFPEFDEDEQKFLFYEHMLLATVDTYPSQHTWFNEEVSDTYRKAMCISSEEHVRCVRNVLREAVKPQKQSSGQIDIPTVQQLVATSSDSDFIQRMSRILGICFKHSEDPNRQKYPLSLRAFVYAGALSPLYRTDANGKAVLQEGEVSNAIAALRRKMEIPKDIEPFCHVHARLLSIDDTNDVERRGAFLKDLASSLHSMSKTTRLLGEEPLTPEIKYMLYILQETFGMSVMPMTLLGVIRSDCTLLAVSGLLFESCLALPIEFLSVYVQVDYRGLLPPVQSTNSFLLNLLVVFITCGVLRSFSNLELDFSSRTAPSNALAGIRRLGRTTRAYCEQVSQTIPHATALMLPAVIIVASHVLATCWGDTLHNEEGPPEFSKGIRAVLDLLLLYSSPDAENEVDISQVLSDGAINLTWITPLMGNHDRISRERISRKFRVAKAALKAGSLARKRALCHVEALTTEFDMLIAPPPLVPNADDVTRQRMAYVVEMLGDLISAIKGPFTWFNANTDTRSVQQCNYVQEYKDLLKFQRTVSSGFLSMEDVLERLNCLQHIHDQLNHMIASLHDDYQSVREVIGTPVMEFGGIIGPLSTQLDGGIASLCDTAAVAIVRVGLADTLFTKFMKTDMRLYKTLKSNKTAVLERRHLRREYPDVTMDVVLHQMELIFSSVRASVGHRMIVAEIWAKSILHFVVALYYVYFEESDERFFCPEDWEDILLDLQAVEAFIADLPLSPPLGSSSRKHCGAGDRTAAAAAVHCVLLFSSSIGGAC</sequence>
<dbReference type="AlphaFoldDB" id="G0USK2"/>
<organism evidence="2">
    <name type="scientific">Trypanosoma congolense (strain IL3000)</name>
    <dbReference type="NCBI Taxonomy" id="1068625"/>
    <lineage>
        <taxon>Eukaryota</taxon>
        <taxon>Discoba</taxon>
        <taxon>Euglenozoa</taxon>
        <taxon>Kinetoplastea</taxon>
        <taxon>Metakinetoplastina</taxon>
        <taxon>Trypanosomatida</taxon>
        <taxon>Trypanosomatidae</taxon>
        <taxon>Trypanosoma</taxon>
        <taxon>Nannomonas</taxon>
    </lineage>
</organism>
<feature type="compositionally biased region" description="Polar residues" evidence="1">
    <location>
        <begin position="120"/>
        <end position="131"/>
    </location>
</feature>
<name>G0USK2_TRYCI</name>
<accession>G0USK2</accession>
<dbReference type="EMBL" id="HE575321">
    <property type="protein sequence ID" value="CCC92365.1"/>
    <property type="molecule type" value="Genomic_DNA"/>
</dbReference>
<proteinExistence type="predicted"/>
<evidence type="ECO:0000256" key="1">
    <source>
        <dbReference type="SAM" id="MobiDB-lite"/>
    </source>
</evidence>
<feature type="region of interest" description="Disordered" evidence="1">
    <location>
        <begin position="117"/>
        <end position="137"/>
    </location>
</feature>
<protein>
    <submittedName>
        <fullName evidence="2">Uncharacterized protein TCIL3000_8_5890</fullName>
    </submittedName>
</protein>